<reference evidence="7" key="2">
    <citation type="submission" date="2016-01" db="EMBL/GenBank/DDBJ databases">
        <title>First complete genome sequence of a species in the genus Microterricola, an extremophilic cold active enzyme producing strain ERGS5:02 isolated from Sikkim Himalaya.</title>
        <authorList>
            <person name="Kumar R."/>
            <person name="Singh D."/>
            <person name="Swarnkar M.K."/>
        </authorList>
    </citation>
    <scope>NUCLEOTIDE SEQUENCE [LARGE SCALE GENOMIC DNA]</scope>
    <source>
        <strain evidence="7">ERGS5:02</strain>
    </source>
</reference>
<evidence type="ECO:0000256" key="2">
    <source>
        <dbReference type="ARBA" id="ARBA00023015"/>
    </source>
</evidence>
<dbReference type="EMBL" id="CP014145">
    <property type="protein sequence ID" value="AMB59611.1"/>
    <property type="molecule type" value="Genomic_DNA"/>
</dbReference>
<dbReference type="PANTHER" id="PTHR30346:SF29">
    <property type="entry name" value="LYSR SUBSTRATE-BINDING"/>
    <property type="match status" value="1"/>
</dbReference>
<name>A0A0X8E353_9MICO</name>
<dbReference type="InterPro" id="IPR036390">
    <property type="entry name" value="WH_DNA-bd_sf"/>
</dbReference>
<dbReference type="Gene3D" id="3.40.190.10">
    <property type="entry name" value="Periplasmic binding protein-like II"/>
    <property type="match status" value="2"/>
</dbReference>
<dbReference type="KEGG" id="mvd:AWU67_12875"/>
<keyword evidence="2" id="KW-0805">Transcription regulation</keyword>
<dbReference type="SUPFAM" id="SSF53850">
    <property type="entry name" value="Periplasmic binding protein-like II"/>
    <property type="match status" value="1"/>
</dbReference>
<keyword evidence="7" id="KW-1185">Reference proteome</keyword>
<keyword evidence="3" id="KW-0238">DNA-binding</keyword>
<evidence type="ECO:0000313" key="7">
    <source>
        <dbReference type="Proteomes" id="UP000058305"/>
    </source>
</evidence>
<dbReference type="Proteomes" id="UP000058305">
    <property type="component" value="Chromosome"/>
</dbReference>
<evidence type="ECO:0000313" key="6">
    <source>
        <dbReference type="EMBL" id="AMB59611.1"/>
    </source>
</evidence>
<dbReference type="SUPFAM" id="SSF46785">
    <property type="entry name" value="Winged helix' DNA-binding domain"/>
    <property type="match status" value="1"/>
</dbReference>
<dbReference type="InterPro" id="IPR000847">
    <property type="entry name" value="LysR_HTH_N"/>
</dbReference>
<dbReference type="GO" id="GO:0003700">
    <property type="term" value="F:DNA-binding transcription factor activity"/>
    <property type="evidence" value="ECO:0007669"/>
    <property type="project" value="InterPro"/>
</dbReference>
<feature type="domain" description="HTH lysR-type" evidence="5">
    <location>
        <begin position="2"/>
        <end position="59"/>
    </location>
</feature>
<reference evidence="6 7" key="1">
    <citation type="journal article" date="2016" name="J. Biotechnol.">
        <title>First complete genome sequence of a species in the genus Microterricola, an extremophilic cold active enzyme producing bacterial strain ERGS5:02 isolated from Sikkim Himalaya.</title>
        <authorList>
            <person name="Himanshu"/>
            <person name="Swarnkar M.K."/>
            <person name="Singh D."/>
            <person name="Kumar R."/>
        </authorList>
    </citation>
    <scope>NUCLEOTIDE SEQUENCE [LARGE SCALE GENOMIC DNA]</scope>
    <source>
        <strain evidence="6 7">ERGS5:02</strain>
    </source>
</reference>
<dbReference type="PROSITE" id="PS50931">
    <property type="entry name" value="HTH_LYSR"/>
    <property type="match status" value="1"/>
</dbReference>
<organism evidence="6 7">
    <name type="scientific">Microterricola viridarii</name>
    <dbReference type="NCBI Taxonomy" id="412690"/>
    <lineage>
        <taxon>Bacteria</taxon>
        <taxon>Bacillati</taxon>
        <taxon>Actinomycetota</taxon>
        <taxon>Actinomycetes</taxon>
        <taxon>Micrococcales</taxon>
        <taxon>Microbacteriaceae</taxon>
        <taxon>Microterricola</taxon>
    </lineage>
</organism>
<evidence type="ECO:0000256" key="3">
    <source>
        <dbReference type="ARBA" id="ARBA00023125"/>
    </source>
</evidence>
<dbReference type="Pfam" id="PF03466">
    <property type="entry name" value="LysR_substrate"/>
    <property type="match status" value="1"/>
</dbReference>
<dbReference type="Gene3D" id="1.10.10.10">
    <property type="entry name" value="Winged helix-like DNA-binding domain superfamily/Winged helix DNA-binding domain"/>
    <property type="match status" value="1"/>
</dbReference>
<dbReference type="Pfam" id="PF00126">
    <property type="entry name" value="HTH_1"/>
    <property type="match status" value="1"/>
</dbReference>
<dbReference type="GO" id="GO:0032993">
    <property type="term" value="C:protein-DNA complex"/>
    <property type="evidence" value="ECO:0007669"/>
    <property type="project" value="TreeGrafter"/>
</dbReference>
<dbReference type="InterPro" id="IPR036388">
    <property type="entry name" value="WH-like_DNA-bd_sf"/>
</dbReference>
<proteinExistence type="inferred from homology"/>
<evidence type="ECO:0000256" key="1">
    <source>
        <dbReference type="ARBA" id="ARBA00009437"/>
    </source>
</evidence>
<accession>A0A0X8E353</accession>
<evidence type="ECO:0000256" key="4">
    <source>
        <dbReference type="ARBA" id="ARBA00023163"/>
    </source>
</evidence>
<dbReference type="GO" id="GO:0003677">
    <property type="term" value="F:DNA binding"/>
    <property type="evidence" value="ECO:0007669"/>
    <property type="project" value="UniProtKB-KW"/>
</dbReference>
<protein>
    <submittedName>
        <fullName evidence="6">LysR family transcriptional regulator</fullName>
    </submittedName>
</protein>
<evidence type="ECO:0000259" key="5">
    <source>
        <dbReference type="PROSITE" id="PS50931"/>
    </source>
</evidence>
<gene>
    <name evidence="6" type="ORF">AWU67_12875</name>
</gene>
<sequence>MINPIHLRTLLETVRLGSFAAAANRLGYTASAVSQQMAALERAVGVPLFERSGRSAHPTEAATAMSRHAVRVLADIDALLAATSSAHGAITMELRLAVFPSLARPLLARMQNRPEWERSDVELRFWVADPSPTIREIRAGREFDVALVYQVGNTALTWPQSVQPEWLGDDEYRVVVPTAWGFHAHEPVTIHQLANLSWVAHHPGTSDAAIIDRLFRGHDLRPRTVANSDDYTVTLQLVAAGLAASFVPELALHQLPDGVTVLDVPELRLARRVFALAPTDGPRPATGAFLAAVSEILAELGAARPVPA</sequence>
<dbReference type="InterPro" id="IPR005119">
    <property type="entry name" value="LysR_subst-bd"/>
</dbReference>
<dbReference type="PANTHER" id="PTHR30346">
    <property type="entry name" value="TRANSCRIPTIONAL DUAL REGULATOR HCAR-RELATED"/>
    <property type="match status" value="1"/>
</dbReference>
<dbReference type="OrthoDB" id="4131546at2"/>
<keyword evidence="4" id="KW-0804">Transcription</keyword>
<dbReference type="RefSeq" id="WP_067229765.1">
    <property type="nucleotide sequence ID" value="NZ_CP014145.1"/>
</dbReference>
<dbReference type="AlphaFoldDB" id="A0A0X8E353"/>
<comment type="similarity">
    <text evidence="1">Belongs to the LysR transcriptional regulatory family.</text>
</comment>